<dbReference type="Pfam" id="PF04676">
    <property type="entry name" value="CwfJ_C_2"/>
    <property type="match status" value="1"/>
</dbReference>
<feature type="compositionally biased region" description="Basic and acidic residues" evidence="2">
    <location>
        <begin position="422"/>
        <end position="431"/>
    </location>
</feature>
<feature type="compositionally biased region" description="Polar residues" evidence="2">
    <location>
        <begin position="229"/>
        <end position="246"/>
    </location>
</feature>
<dbReference type="AlphaFoldDB" id="R9AAZ6"/>
<dbReference type="GeneID" id="20374859"/>
<organism evidence="5 6">
    <name type="scientific">Wallemia ichthyophaga (strain EXF-994 / CBS 113033)</name>
    <dbReference type="NCBI Taxonomy" id="1299270"/>
    <lineage>
        <taxon>Eukaryota</taxon>
        <taxon>Fungi</taxon>
        <taxon>Dikarya</taxon>
        <taxon>Basidiomycota</taxon>
        <taxon>Wallemiomycotina</taxon>
        <taxon>Wallemiomycetes</taxon>
        <taxon>Wallemiales</taxon>
        <taxon>Wallemiaceae</taxon>
        <taxon>Wallemia</taxon>
    </lineage>
</organism>
<evidence type="ECO:0000259" key="4">
    <source>
        <dbReference type="Pfam" id="PF04677"/>
    </source>
</evidence>
<feature type="domain" description="Cwf19-like C-terminal" evidence="4">
    <location>
        <begin position="511"/>
        <end position="635"/>
    </location>
</feature>
<evidence type="ECO:0000313" key="6">
    <source>
        <dbReference type="Proteomes" id="UP000014064"/>
    </source>
</evidence>
<dbReference type="InterPro" id="IPR040194">
    <property type="entry name" value="Cwf19-like"/>
</dbReference>
<dbReference type="OMA" id="FMKCLTR"/>
<protein>
    <submittedName>
        <fullName evidence="5">CWF19-like protein 2</fullName>
    </submittedName>
</protein>
<reference evidence="6" key="1">
    <citation type="journal article" date="2013" name="BMC Genomics">
        <title>Genome and transcriptome sequencing of the halophilic fungus Wallemia ichthyophaga: haloadaptations present and absent.</title>
        <authorList>
            <person name="Zajc J."/>
            <person name="Liu Y."/>
            <person name="Dai W."/>
            <person name="Yang Z."/>
            <person name="Hu J."/>
            <person name="Gostincar C."/>
            <person name="Gunde-Cimerman N."/>
        </authorList>
    </citation>
    <scope>NUCLEOTIDE SEQUENCE [LARGE SCALE GENOMIC DNA]</scope>
    <source>
        <strain evidence="6">EXF-994 / CBS 113033</strain>
    </source>
</reference>
<dbReference type="SUPFAM" id="SSF54197">
    <property type="entry name" value="HIT-like"/>
    <property type="match status" value="1"/>
</dbReference>
<dbReference type="InterPro" id="IPR006768">
    <property type="entry name" value="Cwf19-like_C_dom-1"/>
</dbReference>
<sequence>MEIHDDDPHRHEYFEDNDSSGVNPSITNIPNSADLSLKSNVSNPQVPHAPLPIPSDPASLPYPSDFTDDLTQGASTGSNASGVAGSLVDEDFFTSMSTQKPKKAPTKPDPNQLQVSSREINHQFKAGKHVDDYHNESKKSSTPGDAGSSWRMMKLKRCYEHAEEEGTHVDNLGIDRFGSIEAWRDAQHERSILDERDAKRFNRRGGRRDSYASGRESPRNNSNNSPKNIYTSPSTSDYGSRPSSRASFKRPSDTHTPTRSTQYQTTQGGQTDRVSHLRGESKPSSPVIPKVFTPTTSVSGGGAPGRPKSPDSLNKLQAQVMKARLMSTPNLQQLEMEYEHEMEIARKLTQTGGDAGHGLMNVNLNDKTGLEPVEKEQKTKIEVLPTLDGHGRLYDVGQGRKDDSLPVGNNTNNSSKRKKAHNHETRDERTGEITRYNIDDDDQSLAELVRQERFAGGASDQKNYDAEFANAITSDHLYEHGDTDQIDDNAARYARKKMKSDAQKRQFAIGDYKRTKRVLDNCRWCFGDDGEAPPRCRTIVSSGTRVYLALPEHEQLVDGHCLIVPMQHCLSSLEADDDVWEEIRNYMKCLMQTFASQNRGVVFYETVLSIRAQLHTAIEAVPVPADIYQVLPGYFHESILAIESEWTQHKKLINFQEREFRRALVPNLPYFAIMWDYKGNAGYGHVIEGVDKANSEDDSESKYHDQSQAFPRYFAAEVIGNVLELEPKLWRRPRRLHGQEKSNAVEKFKKFYLGYDWTSML</sequence>
<dbReference type="eggNOG" id="KOG2477">
    <property type="taxonomic scope" value="Eukaryota"/>
</dbReference>
<feature type="compositionally biased region" description="Polar residues" evidence="2">
    <location>
        <begin position="19"/>
        <end position="45"/>
    </location>
</feature>
<feature type="compositionally biased region" description="Basic and acidic residues" evidence="2">
    <location>
        <begin position="128"/>
        <end position="139"/>
    </location>
</feature>
<dbReference type="GO" id="GO:0000398">
    <property type="term" value="P:mRNA splicing, via spliceosome"/>
    <property type="evidence" value="ECO:0007669"/>
    <property type="project" value="TreeGrafter"/>
</dbReference>
<feature type="compositionally biased region" description="Low complexity" evidence="2">
    <location>
        <begin position="219"/>
        <end position="228"/>
    </location>
</feature>
<dbReference type="OrthoDB" id="1109245at2759"/>
<dbReference type="PANTHER" id="PTHR12072:SF5">
    <property type="entry name" value="CWF19-LIKE PROTEIN 2"/>
    <property type="match status" value="1"/>
</dbReference>
<dbReference type="RefSeq" id="XP_009269810.1">
    <property type="nucleotide sequence ID" value="XM_009271535.1"/>
</dbReference>
<evidence type="ECO:0000259" key="3">
    <source>
        <dbReference type="Pfam" id="PF04676"/>
    </source>
</evidence>
<gene>
    <name evidence="5" type="ORF">J056_001907</name>
</gene>
<feature type="region of interest" description="Disordered" evidence="2">
    <location>
        <begin position="125"/>
        <end position="149"/>
    </location>
</feature>
<keyword evidence="6" id="KW-1185">Reference proteome</keyword>
<dbReference type="InterPro" id="IPR006767">
    <property type="entry name" value="Cwf19-like_C_dom-2"/>
</dbReference>
<dbReference type="EMBL" id="KE007242">
    <property type="protein sequence ID" value="EOQ99351.1"/>
    <property type="molecule type" value="Genomic_DNA"/>
</dbReference>
<feature type="domain" description="Cwf19-like protein C-terminal" evidence="3">
    <location>
        <begin position="645"/>
        <end position="758"/>
    </location>
</feature>
<dbReference type="STRING" id="1299270.R9AAZ6"/>
<feature type="region of interest" description="Disordered" evidence="2">
    <location>
        <begin position="1"/>
        <end position="84"/>
    </location>
</feature>
<dbReference type="Proteomes" id="UP000014064">
    <property type="component" value="Unassembled WGS sequence"/>
</dbReference>
<name>R9AAZ6_WALI9</name>
<feature type="region of interest" description="Disordered" evidence="2">
    <location>
        <begin position="195"/>
        <end position="312"/>
    </location>
</feature>
<feature type="compositionally biased region" description="Low complexity" evidence="2">
    <location>
        <begin position="261"/>
        <end position="271"/>
    </location>
</feature>
<feature type="compositionally biased region" description="Basic and acidic residues" evidence="2">
    <location>
        <begin position="1"/>
        <end position="14"/>
    </location>
</feature>
<evidence type="ECO:0000313" key="5">
    <source>
        <dbReference type="EMBL" id="EOQ99351.1"/>
    </source>
</evidence>
<feature type="compositionally biased region" description="Polar residues" evidence="2">
    <location>
        <begin position="69"/>
        <end position="81"/>
    </location>
</feature>
<comment type="similarity">
    <text evidence="1">Belongs to the CWF19 family.</text>
</comment>
<dbReference type="InterPro" id="IPR036265">
    <property type="entry name" value="HIT-like_sf"/>
</dbReference>
<feature type="region of interest" description="Disordered" evidence="2">
    <location>
        <begin position="396"/>
        <end position="431"/>
    </location>
</feature>
<evidence type="ECO:0000256" key="2">
    <source>
        <dbReference type="SAM" id="MobiDB-lite"/>
    </source>
</evidence>
<dbReference type="GO" id="GO:0071014">
    <property type="term" value="C:post-mRNA release spliceosomal complex"/>
    <property type="evidence" value="ECO:0007669"/>
    <property type="project" value="TreeGrafter"/>
</dbReference>
<accession>R9AAZ6</accession>
<dbReference type="KEGG" id="wic:J056_001907"/>
<dbReference type="Pfam" id="PF04677">
    <property type="entry name" value="CwfJ_C_1"/>
    <property type="match status" value="1"/>
</dbReference>
<dbReference type="HOGENOM" id="CLU_015540_2_0_1"/>
<evidence type="ECO:0000256" key="1">
    <source>
        <dbReference type="ARBA" id="ARBA00006795"/>
    </source>
</evidence>
<feature type="region of interest" description="Disordered" evidence="2">
    <location>
        <begin position="96"/>
        <end position="115"/>
    </location>
</feature>
<dbReference type="PANTHER" id="PTHR12072">
    <property type="entry name" value="CWF19, CELL CYCLE CONTROL PROTEIN"/>
    <property type="match status" value="1"/>
</dbReference>
<proteinExistence type="inferred from homology"/>